<feature type="region of interest" description="Disordered" evidence="5">
    <location>
        <begin position="353"/>
        <end position="387"/>
    </location>
</feature>
<feature type="domain" description="Protein kinase" evidence="6">
    <location>
        <begin position="28"/>
        <end position="310"/>
    </location>
</feature>
<keyword evidence="7" id="KW-0723">Serine/threonine-protein kinase</keyword>
<accession>A0AAE3WE52</accession>
<keyword evidence="8" id="KW-1185">Reference proteome</keyword>
<dbReference type="Proteomes" id="UP001226762">
    <property type="component" value="Unassembled WGS sequence"/>
</dbReference>
<dbReference type="InterPro" id="IPR011009">
    <property type="entry name" value="Kinase-like_dom_sf"/>
</dbReference>
<dbReference type="Gene3D" id="1.10.510.10">
    <property type="entry name" value="Transferase(Phosphotransferase) domain 1"/>
    <property type="match status" value="1"/>
</dbReference>
<name>A0AAE3WE52_9RHOB</name>
<dbReference type="PROSITE" id="PS50011">
    <property type="entry name" value="PROTEIN_KINASE_DOM"/>
    <property type="match status" value="1"/>
</dbReference>
<dbReference type="Pfam" id="PF00069">
    <property type="entry name" value="Pkinase"/>
    <property type="match status" value="1"/>
</dbReference>
<reference evidence="7" key="1">
    <citation type="submission" date="2022-07" db="EMBL/GenBank/DDBJ databases">
        <authorList>
            <person name="Otstavnykh N."/>
            <person name="Isaeva M."/>
            <person name="Bystritskaya E."/>
        </authorList>
    </citation>
    <scope>NUCLEOTIDE SEQUENCE</scope>
    <source>
        <strain evidence="7">KCTC 52189</strain>
    </source>
</reference>
<dbReference type="PROSITE" id="PS00109">
    <property type="entry name" value="PROTEIN_KINASE_TYR"/>
    <property type="match status" value="1"/>
</dbReference>
<dbReference type="GO" id="GO:0004674">
    <property type="term" value="F:protein serine/threonine kinase activity"/>
    <property type="evidence" value="ECO:0007669"/>
    <property type="project" value="UniProtKB-KW"/>
</dbReference>
<gene>
    <name evidence="7" type="ORF">NO357_13325</name>
</gene>
<keyword evidence="2" id="KW-0547">Nucleotide-binding</keyword>
<protein>
    <submittedName>
        <fullName evidence="7">Serine/threonine protein kinase</fullName>
    </submittedName>
</protein>
<reference evidence="7" key="2">
    <citation type="submission" date="2023-02" db="EMBL/GenBank/DDBJ databases">
        <title>'Rhodoalgimonas zhirmunskyi' gen. nov., isolated from a red alga.</title>
        <authorList>
            <person name="Nedashkovskaya O.I."/>
            <person name="Otstavnykh N.Y."/>
            <person name="Bystritskaya E.P."/>
            <person name="Balabanova L.A."/>
            <person name="Isaeva M.P."/>
        </authorList>
    </citation>
    <scope>NUCLEOTIDE SEQUENCE</scope>
    <source>
        <strain evidence="7">KCTC 52189</strain>
    </source>
</reference>
<evidence type="ECO:0000256" key="1">
    <source>
        <dbReference type="ARBA" id="ARBA00022679"/>
    </source>
</evidence>
<dbReference type="InterPro" id="IPR008266">
    <property type="entry name" value="Tyr_kinase_AS"/>
</dbReference>
<dbReference type="Gene3D" id="3.30.200.20">
    <property type="entry name" value="Phosphorylase Kinase, domain 1"/>
    <property type="match status" value="1"/>
</dbReference>
<organism evidence="7 8">
    <name type="scientific">Marimonas arenosa</name>
    <dbReference type="NCBI Taxonomy" id="1795305"/>
    <lineage>
        <taxon>Bacteria</taxon>
        <taxon>Pseudomonadati</taxon>
        <taxon>Pseudomonadota</taxon>
        <taxon>Alphaproteobacteria</taxon>
        <taxon>Rhodobacterales</taxon>
        <taxon>Paracoccaceae</taxon>
        <taxon>Marimonas</taxon>
    </lineage>
</organism>
<dbReference type="RefSeq" id="WP_306736150.1">
    <property type="nucleotide sequence ID" value="NZ_JANHAX010000003.1"/>
</dbReference>
<dbReference type="GO" id="GO:0005524">
    <property type="term" value="F:ATP binding"/>
    <property type="evidence" value="ECO:0007669"/>
    <property type="project" value="UniProtKB-KW"/>
</dbReference>
<evidence type="ECO:0000313" key="8">
    <source>
        <dbReference type="Proteomes" id="UP001226762"/>
    </source>
</evidence>
<comment type="caution">
    <text evidence="7">The sequence shown here is derived from an EMBL/GenBank/DDBJ whole genome shotgun (WGS) entry which is preliminary data.</text>
</comment>
<evidence type="ECO:0000313" key="7">
    <source>
        <dbReference type="EMBL" id="MDQ2090884.1"/>
    </source>
</evidence>
<dbReference type="InterPro" id="IPR000719">
    <property type="entry name" value="Prot_kinase_dom"/>
</dbReference>
<dbReference type="EMBL" id="JANHAX010000003">
    <property type="protein sequence ID" value="MDQ2090884.1"/>
    <property type="molecule type" value="Genomic_DNA"/>
</dbReference>
<keyword evidence="4" id="KW-0067">ATP-binding</keyword>
<evidence type="ECO:0000259" key="6">
    <source>
        <dbReference type="PROSITE" id="PS50011"/>
    </source>
</evidence>
<dbReference type="SUPFAM" id="SSF56112">
    <property type="entry name" value="Protein kinase-like (PK-like)"/>
    <property type="match status" value="1"/>
</dbReference>
<evidence type="ECO:0000256" key="5">
    <source>
        <dbReference type="SAM" id="MobiDB-lite"/>
    </source>
</evidence>
<evidence type="ECO:0000256" key="2">
    <source>
        <dbReference type="ARBA" id="ARBA00022741"/>
    </source>
</evidence>
<dbReference type="CDD" id="cd14014">
    <property type="entry name" value="STKc_PknB_like"/>
    <property type="match status" value="1"/>
</dbReference>
<evidence type="ECO:0000256" key="3">
    <source>
        <dbReference type="ARBA" id="ARBA00022777"/>
    </source>
</evidence>
<dbReference type="AlphaFoldDB" id="A0AAE3WE52"/>
<proteinExistence type="predicted"/>
<evidence type="ECO:0000256" key="4">
    <source>
        <dbReference type="ARBA" id="ARBA00022840"/>
    </source>
</evidence>
<dbReference type="PANTHER" id="PTHR43289:SF6">
    <property type="entry name" value="SERINE_THREONINE-PROTEIN KINASE NEKL-3"/>
    <property type="match status" value="1"/>
</dbReference>
<keyword evidence="1" id="KW-0808">Transferase</keyword>
<keyword evidence="3 7" id="KW-0418">Kinase</keyword>
<dbReference type="PANTHER" id="PTHR43289">
    <property type="entry name" value="MITOGEN-ACTIVATED PROTEIN KINASE KINASE KINASE 20-RELATED"/>
    <property type="match status" value="1"/>
</dbReference>
<sequence length="450" mass="49797">MMQKNENQDDRAAACGLPDGAMLLQGQYEIKSQLAIGGFGMTYLARDSLARQVVVKECFPDGLCVRDGLLVMPASEAQQSTYQKIVWNFVAEARRLARLKHPNIVAVHQVFEENHTAYMAMDFVDGEELIDILEITPGRLTPDLLEHCLRQTLDAVAHLHEMGFLHRDISPDNLLLDRDNHLTLIDFGAARENTKQSLTAATFLLAVKDGYSPHEFYIEDATQDSSSDLYALAATFYHLITGETPPDSWSRHEEIEAGHGDPYVPLTGGDWAFDPAFLKLIDQALSVNKSDRIQSAAEWIEQLDASEPDSAAAAGPVKSFAASPKRAEKFIPRVAEVDLQALSKLVEDTNTVVASSSTGTKPRRKVKSQDTSIPAAKARRPKQPVDLFGNPIEDVDAWMREQDRILKAKAKLDAVKVSERSDEHEVRPKSLIGRLLTGTLIRSRNSATTV</sequence>